<name>A0AAV4XEN6_CAEEX</name>
<protein>
    <submittedName>
        <fullName evidence="1">Uncharacterized protein</fullName>
    </submittedName>
</protein>
<reference evidence="1 2" key="1">
    <citation type="submission" date="2021-06" db="EMBL/GenBank/DDBJ databases">
        <title>Caerostris extrusa draft genome.</title>
        <authorList>
            <person name="Kono N."/>
            <person name="Arakawa K."/>
        </authorList>
    </citation>
    <scope>NUCLEOTIDE SEQUENCE [LARGE SCALE GENOMIC DNA]</scope>
</reference>
<evidence type="ECO:0000313" key="1">
    <source>
        <dbReference type="EMBL" id="GIY92705.1"/>
    </source>
</evidence>
<evidence type="ECO:0000313" key="2">
    <source>
        <dbReference type="Proteomes" id="UP001054945"/>
    </source>
</evidence>
<keyword evidence="2" id="KW-1185">Reference proteome</keyword>
<dbReference type="AlphaFoldDB" id="A0AAV4XEN6"/>
<proteinExistence type="predicted"/>
<organism evidence="1 2">
    <name type="scientific">Caerostris extrusa</name>
    <name type="common">Bark spider</name>
    <name type="synonym">Caerostris bankana</name>
    <dbReference type="NCBI Taxonomy" id="172846"/>
    <lineage>
        <taxon>Eukaryota</taxon>
        <taxon>Metazoa</taxon>
        <taxon>Ecdysozoa</taxon>
        <taxon>Arthropoda</taxon>
        <taxon>Chelicerata</taxon>
        <taxon>Arachnida</taxon>
        <taxon>Araneae</taxon>
        <taxon>Araneomorphae</taxon>
        <taxon>Entelegynae</taxon>
        <taxon>Araneoidea</taxon>
        <taxon>Araneidae</taxon>
        <taxon>Caerostris</taxon>
    </lineage>
</organism>
<accession>A0AAV4XEN6</accession>
<dbReference type="Proteomes" id="UP001054945">
    <property type="component" value="Unassembled WGS sequence"/>
</dbReference>
<sequence>MRNAGEPVQRGTHPSPAKTLLQHLRKECAALHHLSGQSDLLEETFTSEIRSIMSPVLYLLPLGGSWPDGVRNRIRTNY</sequence>
<dbReference type="EMBL" id="BPLR01000185">
    <property type="protein sequence ID" value="GIY92705.1"/>
    <property type="molecule type" value="Genomic_DNA"/>
</dbReference>
<gene>
    <name evidence="1" type="ORF">CEXT_521081</name>
</gene>
<comment type="caution">
    <text evidence="1">The sequence shown here is derived from an EMBL/GenBank/DDBJ whole genome shotgun (WGS) entry which is preliminary data.</text>
</comment>